<dbReference type="Proteomes" id="UP000094444">
    <property type="component" value="Unassembled WGS sequence"/>
</dbReference>
<sequence>MPHRRPQPVDVEDDEGYVKDLYLRLDKIRIASLRAEARRALSEQIASRPQIRVRRCTVVYQKPSGEFCKYHINKIVSFNTT</sequence>
<gene>
    <name evidence="1" type="ORF">DHEL01_v201086</name>
</gene>
<dbReference type="InParanoid" id="A0A2P5IDF1"/>
<keyword evidence="2" id="KW-1185">Reference proteome</keyword>
<proteinExistence type="predicted"/>
<dbReference type="EMBL" id="MAVT02000046">
    <property type="protein sequence ID" value="POS80518.1"/>
    <property type="molecule type" value="Genomic_DNA"/>
</dbReference>
<reference evidence="1" key="1">
    <citation type="submission" date="2017-09" db="EMBL/GenBank/DDBJ databases">
        <title>Polyketide synthases of a Diaporthe helianthi virulent isolate.</title>
        <authorList>
            <person name="Baroncelli R."/>
        </authorList>
    </citation>
    <scope>NUCLEOTIDE SEQUENCE [LARGE SCALE GENOMIC DNA]</scope>
    <source>
        <strain evidence="1">7/96</strain>
    </source>
</reference>
<dbReference type="OrthoDB" id="5207421at2759"/>
<organism evidence="1 2">
    <name type="scientific">Diaporthe helianthi</name>
    <dbReference type="NCBI Taxonomy" id="158607"/>
    <lineage>
        <taxon>Eukaryota</taxon>
        <taxon>Fungi</taxon>
        <taxon>Dikarya</taxon>
        <taxon>Ascomycota</taxon>
        <taxon>Pezizomycotina</taxon>
        <taxon>Sordariomycetes</taxon>
        <taxon>Sordariomycetidae</taxon>
        <taxon>Diaporthales</taxon>
        <taxon>Diaporthaceae</taxon>
        <taxon>Diaporthe</taxon>
    </lineage>
</organism>
<evidence type="ECO:0000313" key="1">
    <source>
        <dbReference type="EMBL" id="POS80518.1"/>
    </source>
</evidence>
<dbReference type="AlphaFoldDB" id="A0A2P5IDF1"/>
<evidence type="ECO:0000313" key="2">
    <source>
        <dbReference type="Proteomes" id="UP000094444"/>
    </source>
</evidence>
<comment type="caution">
    <text evidence="1">The sequence shown here is derived from an EMBL/GenBank/DDBJ whole genome shotgun (WGS) entry which is preliminary data.</text>
</comment>
<protein>
    <submittedName>
        <fullName evidence="1">Uncharacterized protein</fullName>
    </submittedName>
</protein>
<accession>A0A2P5IDF1</accession>
<name>A0A2P5IDF1_DIAHE</name>